<keyword evidence="1" id="KW-0812">Transmembrane</keyword>
<comment type="caution">
    <text evidence="2">The sequence shown here is derived from an EMBL/GenBank/DDBJ whole genome shotgun (WGS) entry which is preliminary data.</text>
</comment>
<dbReference type="EMBL" id="VNIP01000013">
    <property type="protein sequence ID" value="KAA1177301.1"/>
    <property type="molecule type" value="Genomic_DNA"/>
</dbReference>
<dbReference type="Gene3D" id="1.25.40.10">
    <property type="entry name" value="Tetratricopeptide repeat domain"/>
    <property type="match status" value="1"/>
</dbReference>
<evidence type="ECO:0000256" key="1">
    <source>
        <dbReference type="SAM" id="Phobius"/>
    </source>
</evidence>
<evidence type="ECO:0000313" key="2">
    <source>
        <dbReference type="EMBL" id="KAA1177301.1"/>
    </source>
</evidence>
<dbReference type="OrthoDB" id="100177at2"/>
<gene>
    <name evidence="2" type="ORF">FP026_25365</name>
</gene>
<accession>A0A5B0VTT6</accession>
<dbReference type="InterPro" id="IPR011990">
    <property type="entry name" value="TPR-like_helical_dom_sf"/>
</dbReference>
<dbReference type="AlphaFoldDB" id="A0A5B0VTT6"/>
<dbReference type="Gene3D" id="3.40.50.10610">
    <property type="entry name" value="ABC-type transport auxiliary lipoprotein component"/>
    <property type="match status" value="1"/>
</dbReference>
<feature type="transmembrane region" description="Helical" evidence="1">
    <location>
        <begin position="144"/>
        <end position="166"/>
    </location>
</feature>
<dbReference type="SUPFAM" id="SSF48452">
    <property type="entry name" value="TPR-like"/>
    <property type="match status" value="1"/>
</dbReference>
<evidence type="ECO:0000313" key="3">
    <source>
        <dbReference type="Proteomes" id="UP000323608"/>
    </source>
</evidence>
<dbReference type="Proteomes" id="UP000323608">
    <property type="component" value="Unassembled WGS sequence"/>
</dbReference>
<keyword evidence="1" id="KW-1133">Transmembrane helix</keyword>
<sequence length="587" mass="63904">MHCPPLDSEAVRAQLERIVASPEFPKVGRSAAFLTYVVQEALEGRGDRIKGYTIAVEVFKRFEGYTQDDPVVRIEAGKLRRALERYYLTAGRDDLVRIDIPKGGYVPTFTTVTPAPAEVDRSPETVAPATIVTRRRIDWRVSTAALILTLAAGVAIGLLAAIHIFALSSRVGHDQPTLVVAPFANLGGGRDADLYSAGLTEELLTALPRFKEIRVFGRETSKSLPADVAPSQIRKELGARFLLAGGVRMSGNRIRATARVLDTENGAILWSQDYDDDTQSGDLFAIQSDVANKVATAIAQPYGIMAKADATNPPPNDLRTYQCALEFYGYRGELSAERHAHVRACLETSVARFPSFATGWAMLSIIYLDEDRFRFNTMAGAPSPIERSLQAARRAVQLDPDNVRGQQALMTALFFNQQVPEALRIGEKAVSINPNDTELLGEFGTRVAMSGQWKRGSEMLDRALALNPGGGGYYQGNRALAAYMLRDRALAVMNIKQADLQKFPLFHAVAAVIYADAGMIDDAHREAALFDRMRPDFAPNIVAELKARNFTAEDRARLIADARTAGLPVPAEADIAALASTAPSSAP</sequence>
<keyword evidence="1" id="KW-0472">Membrane</keyword>
<proteinExistence type="predicted"/>
<protein>
    <submittedName>
        <fullName evidence="2">Adenylate cyclase</fullName>
    </submittedName>
</protein>
<name>A0A5B0VTT6_RHITR</name>
<organism evidence="2 3">
    <name type="scientific">Rhizobium tropici</name>
    <dbReference type="NCBI Taxonomy" id="398"/>
    <lineage>
        <taxon>Bacteria</taxon>
        <taxon>Pseudomonadati</taxon>
        <taxon>Pseudomonadota</taxon>
        <taxon>Alphaproteobacteria</taxon>
        <taxon>Hyphomicrobiales</taxon>
        <taxon>Rhizobiaceae</taxon>
        <taxon>Rhizobium/Agrobacterium group</taxon>
        <taxon>Rhizobium</taxon>
    </lineage>
</organism>
<reference evidence="2 3" key="1">
    <citation type="submission" date="2019-07" db="EMBL/GenBank/DDBJ databases">
        <title>The Draft Genome Sequence of Rhizobium tropici SARCC-755 Associated with Superior Nodulation on Pigeonpea (Cajanus cajan (L.) Millsp.).</title>
        <authorList>
            <person name="Bopape F.L."/>
            <person name="Hassen A.I."/>
            <person name="Swanevelder Z.H."/>
            <person name="Gwata E.T."/>
        </authorList>
    </citation>
    <scope>NUCLEOTIDE SEQUENCE [LARGE SCALE GENOMIC DNA]</scope>
    <source>
        <strain evidence="2 3">SARCC-755</strain>
    </source>
</reference>